<evidence type="ECO:0000259" key="5">
    <source>
        <dbReference type="PROSITE" id="PS50991"/>
    </source>
</evidence>
<evidence type="ECO:0000256" key="4">
    <source>
        <dbReference type="RuleBase" id="RU367143"/>
    </source>
</evidence>
<dbReference type="NCBIfam" id="TIGR02660">
    <property type="entry name" value="nifV_homocitr"/>
    <property type="match status" value="1"/>
</dbReference>
<dbReference type="GO" id="GO:0004410">
    <property type="term" value="F:homocitrate synthase activity"/>
    <property type="evidence" value="ECO:0007669"/>
    <property type="project" value="UniProtKB-UniRule"/>
</dbReference>
<dbReference type="PANTHER" id="PTHR42880">
    <property type="entry name" value="HOMOCITRATE SYNTHASE"/>
    <property type="match status" value="1"/>
</dbReference>
<evidence type="ECO:0000313" key="6">
    <source>
        <dbReference type="EMBL" id="ARU48441.1"/>
    </source>
</evidence>
<keyword evidence="2 3" id="KW-0808">Transferase</keyword>
<feature type="domain" description="Pyruvate carboxyltransferase" evidence="5">
    <location>
        <begin position="1"/>
        <end position="252"/>
    </location>
</feature>
<proteinExistence type="inferred from homology"/>
<keyword evidence="4" id="KW-0535">Nitrogen fixation</keyword>
<evidence type="ECO:0000256" key="3">
    <source>
        <dbReference type="RuleBase" id="RU003523"/>
    </source>
</evidence>
<dbReference type="EC" id="2.3.3.14" evidence="4"/>
<organism evidence="6 7">
    <name type="scientific">Sulfurospirillum diekertiae</name>
    <dbReference type="NCBI Taxonomy" id="1854492"/>
    <lineage>
        <taxon>Bacteria</taxon>
        <taxon>Pseudomonadati</taxon>
        <taxon>Campylobacterota</taxon>
        <taxon>Epsilonproteobacteria</taxon>
        <taxon>Campylobacterales</taxon>
        <taxon>Sulfurospirillaceae</taxon>
        <taxon>Sulfurospirillum</taxon>
    </lineage>
</organism>
<comment type="catalytic activity">
    <reaction evidence="4">
        <text>acetyl-CoA + 2-oxoglutarate + H2O = (2R)-homocitrate + CoA + H(+)</text>
        <dbReference type="Rhea" id="RHEA:12929"/>
        <dbReference type="ChEBI" id="CHEBI:15377"/>
        <dbReference type="ChEBI" id="CHEBI:15378"/>
        <dbReference type="ChEBI" id="CHEBI:16810"/>
        <dbReference type="ChEBI" id="CHEBI:57287"/>
        <dbReference type="ChEBI" id="CHEBI:57288"/>
        <dbReference type="ChEBI" id="CHEBI:58884"/>
        <dbReference type="EC" id="2.3.3.14"/>
    </reaction>
</comment>
<dbReference type="RefSeq" id="WP_087438398.1">
    <property type="nucleotide sequence ID" value="NZ_CP021416.1"/>
</dbReference>
<comment type="similarity">
    <text evidence="1 3">Belongs to the alpha-IPM synthase/homocitrate synthase family.</text>
</comment>
<dbReference type="CDD" id="cd07939">
    <property type="entry name" value="DRE_TIM_NifV"/>
    <property type="match status" value="1"/>
</dbReference>
<accession>A0A1Y0HK06</accession>
<keyword evidence="6" id="KW-0012">Acyltransferase</keyword>
<dbReference type="Gene3D" id="3.20.20.70">
    <property type="entry name" value="Aldolase class I"/>
    <property type="match status" value="1"/>
</dbReference>
<dbReference type="InterPro" id="IPR054691">
    <property type="entry name" value="LeuA/HCS_post-cat"/>
</dbReference>
<dbReference type="SUPFAM" id="SSF51569">
    <property type="entry name" value="Aldolase"/>
    <property type="match status" value="1"/>
</dbReference>
<reference evidence="7" key="1">
    <citation type="submission" date="2017-05" db="EMBL/GenBank/DDBJ databases">
        <title>Dechlorination kinetics govern the competition between two new strains of the genus Sulfurospirillum.</title>
        <authorList>
            <person name="Buttet G.F."/>
            <person name="Murray A.M."/>
            <person name="Goris T."/>
            <person name="Burion M."/>
            <person name="Lin B."/>
            <person name="Rolle M."/>
            <person name="Maillard J."/>
        </authorList>
    </citation>
    <scope>NUCLEOTIDE SEQUENCE [LARGE SCALE GENOMIC DNA]</scope>
    <source>
        <strain evidence="7">SL2-1</strain>
    </source>
</reference>
<evidence type="ECO:0000256" key="2">
    <source>
        <dbReference type="ARBA" id="ARBA00022679"/>
    </source>
</evidence>
<dbReference type="Gene3D" id="1.10.238.260">
    <property type="match status" value="1"/>
</dbReference>
<dbReference type="InterPro" id="IPR013785">
    <property type="entry name" value="Aldolase_TIM"/>
</dbReference>
<dbReference type="EMBL" id="CP021416">
    <property type="protein sequence ID" value="ARU48441.1"/>
    <property type="molecule type" value="Genomic_DNA"/>
</dbReference>
<dbReference type="GO" id="GO:0009399">
    <property type="term" value="P:nitrogen fixation"/>
    <property type="evidence" value="ECO:0007669"/>
    <property type="project" value="UniProtKB-UniRule"/>
</dbReference>
<name>A0A1Y0HK06_9BACT</name>
<dbReference type="Pfam" id="PF00682">
    <property type="entry name" value="HMGL-like"/>
    <property type="match status" value="1"/>
</dbReference>
<dbReference type="PROSITE" id="PS50991">
    <property type="entry name" value="PYR_CT"/>
    <property type="match status" value="1"/>
</dbReference>
<dbReference type="KEGG" id="suls:Sdiek1_1277"/>
<evidence type="ECO:0000313" key="7">
    <source>
        <dbReference type="Proteomes" id="UP000196005"/>
    </source>
</evidence>
<dbReference type="Pfam" id="PF22617">
    <property type="entry name" value="HCS_D2"/>
    <property type="match status" value="1"/>
</dbReference>
<dbReference type="InterPro" id="IPR002034">
    <property type="entry name" value="AIPM/Hcit_synth_CS"/>
</dbReference>
<comment type="function">
    <text evidence="4">This protein is a Fe-Mo-cofactor biosynthetic component.</text>
</comment>
<dbReference type="PROSITE" id="PS00816">
    <property type="entry name" value="AIPM_HOMOCIT_SYNTH_2"/>
    <property type="match status" value="1"/>
</dbReference>
<dbReference type="AlphaFoldDB" id="A0A1Y0HK06"/>
<dbReference type="InterPro" id="IPR000891">
    <property type="entry name" value="PYR_CT"/>
</dbReference>
<dbReference type="InterPro" id="IPR013477">
    <property type="entry name" value="NifV/FrbC"/>
</dbReference>
<evidence type="ECO:0000256" key="1">
    <source>
        <dbReference type="ARBA" id="ARBA00006154"/>
    </source>
</evidence>
<dbReference type="PROSITE" id="PS00815">
    <property type="entry name" value="AIPM_HOMOCIT_SYNTH_1"/>
    <property type="match status" value="1"/>
</dbReference>
<gene>
    <name evidence="6" type="ORF">Sdiek1_1277</name>
</gene>
<keyword evidence="7" id="KW-1185">Reference proteome</keyword>
<dbReference type="PANTHER" id="PTHR42880:SF1">
    <property type="entry name" value="ISOPROPYLMALATE_HOMOCITRATE_CITRAMALATE SYNTHASE FAMILY PROTEIN"/>
    <property type="match status" value="1"/>
</dbReference>
<sequence length="372" mass="40677">MIINDTTLRDGEQAPYVAFNTEEKIAIASALYLAGADELEVGIPAMGAKEQADIKEILALDLPLRIMSWNRATMCDLEASLSCGLTAVDLSIPVSDILIEAKFGGDKTRLLKNLEEVLHVSKSEGIFTCIGGEDSSRADLGFLKEVMELGASLGANRFRYCDTVGIMRPHQIYEHIAYLSSLNLLEIEMHTHNDFGMATANAISGLEAGAMSVNTTVIGLGERAGNASFEQVLMSLAHLFGEKRIINADALKHVVQLVEKASNQSISATMPIVGKNIFSHESGIHVNGMIKHDKAYEAFSPQSVGMTRSYPIGKHSGSSTLLFHLRAMGYEPENEVINKMLPQVREMVTKRKKSSQQKGAKSALYRFKSWIN</sequence>
<dbReference type="Proteomes" id="UP000196005">
    <property type="component" value="Chromosome"/>
</dbReference>
<protein>
    <recommendedName>
        <fullName evidence="4">Homocitrate synthase</fullName>
        <ecNumber evidence="4">2.3.3.14</ecNumber>
    </recommendedName>
</protein>
<dbReference type="GO" id="GO:0019752">
    <property type="term" value="P:carboxylic acid metabolic process"/>
    <property type="evidence" value="ECO:0007669"/>
    <property type="project" value="UniProtKB-UniRule"/>
</dbReference>